<dbReference type="EMBL" id="SRLO01001629">
    <property type="protein sequence ID" value="TNN36350.1"/>
    <property type="molecule type" value="Genomic_DNA"/>
</dbReference>
<feature type="compositionally biased region" description="Polar residues" evidence="1">
    <location>
        <begin position="1"/>
        <end position="10"/>
    </location>
</feature>
<feature type="compositionally biased region" description="Basic and acidic residues" evidence="1">
    <location>
        <begin position="64"/>
        <end position="79"/>
    </location>
</feature>
<proteinExistence type="predicted"/>
<feature type="region of interest" description="Disordered" evidence="1">
    <location>
        <begin position="1"/>
        <end position="88"/>
    </location>
</feature>
<evidence type="ECO:0000313" key="2">
    <source>
        <dbReference type="EMBL" id="TNN36350.1"/>
    </source>
</evidence>
<reference evidence="2 3" key="1">
    <citation type="submission" date="2019-03" db="EMBL/GenBank/DDBJ databases">
        <title>First draft genome of Liparis tanakae, snailfish: a comprehensive survey of snailfish specific genes.</title>
        <authorList>
            <person name="Kim W."/>
            <person name="Song I."/>
            <person name="Jeong J.-H."/>
            <person name="Kim D."/>
            <person name="Kim S."/>
            <person name="Ryu S."/>
            <person name="Song J.Y."/>
            <person name="Lee S.K."/>
        </authorList>
    </citation>
    <scope>NUCLEOTIDE SEQUENCE [LARGE SCALE GENOMIC DNA]</scope>
    <source>
        <tissue evidence="2">Muscle</tissue>
    </source>
</reference>
<dbReference type="AlphaFoldDB" id="A0A4Z2F683"/>
<dbReference type="Proteomes" id="UP000314294">
    <property type="component" value="Unassembled WGS sequence"/>
</dbReference>
<evidence type="ECO:0000313" key="3">
    <source>
        <dbReference type="Proteomes" id="UP000314294"/>
    </source>
</evidence>
<sequence length="195" mass="20903">MERSSQTPSSIRRRVSWTHMSPSGQKEAASSPPAKLSKTTAQQGDGAPSGQTDPHLEGSVNRAYRQDAEPDRGEPDRGECGAAGGPGGAATHSLVLDLSAASFVDTVAVKTLKNVNVPHILDRQMWKWGHPNRHEVGLDVSCSTRMCTSVTMEMSIRKQVTQQTAATTSRRTAPGPSRGGSMSMRPVMRPSRPTN</sequence>
<keyword evidence="3" id="KW-1185">Reference proteome</keyword>
<evidence type="ECO:0000256" key="1">
    <source>
        <dbReference type="SAM" id="MobiDB-lite"/>
    </source>
</evidence>
<name>A0A4Z2F683_9TELE</name>
<accession>A0A4Z2F683</accession>
<comment type="caution">
    <text evidence="2">The sequence shown here is derived from an EMBL/GenBank/DDBJ whole genome shotgun (WGS) entry which is preliminary data.</text>
</comment>
<gene>
    <name evidence="2" type="ORF">EYF80_053481</name>
</gene>
<organism evidence="2 3">
    <name type="scientific">Liparis tanakae</name>
    <name type="common">Tanaka's snailfish</name>
    <dbReference type="NCBI Taxonomy" id="230148"/>
    <lineage>
        <taxon>Eukaryota</taxon>
        <taxon>Metazoa</taxon>
        <taxon>Chordata</taxon>
        <taxon>Craniata</taxon>
        <taxon>Vertebrata</taxon>
        <taxon>Euteleostomi</taxon>
        <taxon>Actinopterygii</taxon>
        <taxon>Neopterygii</taxon>
        <taxon>Teleostei</taxon>
        <taxon>Neoteleostei</taxon>
        <taxon>Acanthomorphata</taxon>
        <taxon>Eupercaria</taxon>
        <taxon>Perciformes</taxon>
        <taxon>Cottioidei</taxon>
        <taxon>Cottales</taxon>
        <taxon>Liparidae</taxon>
        <taxon>Liparis</taxon>
    </lineage>
</organism>
<protein>
    <submittedName>
        <fullName evidence="2">Uncharacterized protein</fullName>
    </submittedName>
</protein>
<feature type="region of interest" description="Disordered" evidence="1">
    <location>
        <begin position="160"/>
        <end position="195"/>
    </location>
</feature>
<feature type="compositionally biased region" description="Low complexity" evidence="1">
    <location>
        <begin position="160"/>
        <end position="173"/>
    </location>
</feature>